<dbReference type="AlphaFoldDB" id="A0A1G2Q5A8"/>
<evidence type="ECO:0000313" key="1">
    <source>
        <dbReference type="EMBL" id="OHA55745.1"/>
    </source>
</evidence>
<reference evidence="1 2" key="1">
    <citation type="journal article" date="2016" name="Nat. Commun.">
        <title>Thousands of microbial genomes shed light on interconnected biogeochemical processes in an aquifer system.</title>
        <authorList>
            <person name="Anantharaman K."/>
            <person name="Brown C.T."/>
            <person name="Hug L.A."/>
            <person name="Sharon I."/>
            <person name="Castelle C.J."/>
            <person name="Probst A.J."/>
            <person name="Thomas B.C."/>
            <person name="Singh A."/>
            <person name="Wilkins M.J."/>
            <person name="Karaoz U."/>
            <person name="Brodie E.L."/>
            <person name="Williams K.H."/>
            <person name="Hubbard S.S."/>
            <person name="Banfield J.F."/>
        </authorList>
    </citation>
    <scope>NUCLEOTIDE SEQUENCE [LARGE SCALE GENOMIC DNA]</scope>
</reference>
<accession>A0A1G2Q5A8</accession>
<comment type="caution">
    <text evidence="1">The sequence shown here is derived from an EMBL/GenBank/DDBJ whole genome shotgun (WGS) entry which is preliminary data.</text>
</comment>
<sequence length="116" mass="13056">MNQPNEGIELLYTRDCQAWPEAYENLKTALQELGITDEPQLVVMDTMDQAEEYNFFASPSIHIDGVDIDPHARRTGKRSLGTGRPYFADGRALVAPAINMIKQALEELYLTPEKSN</sequence>
<gene>
    <name evidence="1" type="ORF">A2429_00500</name>
</gene>
<organism evidence="1 2">
    <name type="scientific">Candidatus Veblenbacteria bacterium RIFOXYC1_FULL_42_9</name>
    <dbReference type="NCBI Taxonomy" id="1802427"/>
    <lineage>
        <taxon>Bacteria</taxon>
        <taxon>Candidatus Vebleniibacteriota</taxon>
    </lineage>
</organism>
<evidence type="ECO:0000313" key="2">
    <source>
        <dbReference type="Proteomes" id="UP000178199"/>
    </source>
</evidence>
<proteinExistence type="predicted"/>
<name>A0A1G2Q5A8_9BACT</name>
<dbReference type="Proteomes" id="UP000178199">
    <property type="component" value="Unassembled WGS sequence"/>
</dbReference>
<protein>
    <recommendedName>
        <fullName evidence="3">Thioredoxin-like fold domain-containing protein</fullName>
    </recommendedName>
</protein>
<evidence type="ECO:0008006" key="3">
    <source>
        <dbReference type="Google" id="ProtNLM"/>
    </source>
</evidence>
<dbReference type="EMBL" id="MHTD01000024">
    <property type="protein sequence ID" value="OHA55745.1"/>
    <property type="molecule type" value="Genomic_DNA"/>
</dbReference>